<dbReference type="GO" id="GO:0004803">
    <property type="term" value="F:transposase activity"/>
    <property type="evidence" value="ECO:0007669"/>
    <property type="project" value="InterPro"/>
</dbReference>
<dbReference type="GO" id="GO:0006313">
    <property type="term" value="P:DNA transposition"/>
    <property type="evidence" value="ECO:0007669"/>
    <property type="project" value="InterPro"/>
</dbReference>
<dbReference type="EMBL" id="CP116968">
    <property type="protein sequence ID" value="WNM64040.1"/>
    <property type="molecule type" value="Genomic_DNA"/>
</dbReference>
<evidence type="ECO:0000256" key="1">
    <source>
        <dbReference type="SAM" id="MobiDB-lite"/>
    </source>
</evidence>
<organism evidence="2 3">
    <name type="scientific">Candidatus Nitrospira neomarina</name>
    <dbReference type="NCBI Taxonomy" id="3020899"/>
    <lineage>
        <taxon>Bacteria</taxon>
        <taxon>Pseudomonadati</taxon>
        <taxon>Nitrospirota</taxon>
        <taxon>Nitrospiria</taxon>
        <taxon>Nitrospirales</taxon>
        <taxon>Nitrospiraceae</taxon>
        <taxon>Nitrospira</taxon>
    </lineage>
</organism>
<dbReference type="AlphaFoldDB" id="A0AA96GPJ8"/>
<dbReference type="Proteomes" id="UP001302494">
    <property type="component" value="Chromosome"/>
</dbReference>
<proteinExistence type="predicted"/>
<name>A0AA96GPJ8_9BACT</name>
<keyword evidence="3" id="KW-1185">Reference proteome</keyword>
<dbReference type="Pfam" id="PF01527">
    <property type="entry name" value="HTH_Tnp_1"/>
    <property type="match status" value="1"/>
</dbReference>
<accession>A0AA96GPJ8</accession>
<feature type="region of interest" description="Disordered" evidence="1">
    <location>
        <begin position="55"/>
        <end position="76"/>
    </location>
</feature>
<sequence length="76" mass="8206">MGRIRRSSTTAFKADAVRLVRQQAYTVAQACQALDLGETVLRRWLLQYEGKLRGQTPQGKGADIAATTLPSFGGPG</sequence>
<gene>
    <name evidence="2" type="ORF">PQG83_09875</name>
</gene>
<dbReference type="GO" id="GO:0043565">
    <property type="term" value="F:sequence-specific DNA binding"/>
    <property type="evidence" value="ECO:0007669"/>
    <property type="project" value="InterPro"/>
</dbReference>
<dbReference type="SUPFAM" id="SSF48295">
    <property type="entry name" value="TrpR-like"/>
    <property type="match status" value="1"/>
</dbReference>
<evidence type="ECO:0000313" key="2">
    <source>
        <dbReference type="EMBL" id="WNM64040.1"/>
    </source>
</evidence>
<reference evidence="2 3" key="1">
    <citation type="submission" date="2023-01" db="EMBL/GenBank/DDBJ databases">
        <title>Cultivation and genomic characterization of new, ubiquitous marine nitrite-oxidizing bacteria from the Nitrospirales.</title>
        <authorList>
            <person name="Mueller A.J."/>
            <person name="Daebeler A."/>
            <person name="Herbold C.W."/>
            <person name="Kirkegaard R.H."/>
            <person name="Daims H."/>
        </authorList>
    </citation>
    <scope>NUCLEOTIDE SEQUENCE [LARGE SCALE GENOMIC DNA]</scope>
    <source>
        <strain evidence="2 3">DK</strain>
    </source>
</reference>
<dbReference type="InterPro" id="IPR002514">
    <property type="entry name" value="Transposase_8"/>
</dbReference>
<protein>
    <submittedName>
        <fullName evidence="2">Transposase</fullName>
    </submittedName>
</protein>
<dbReference type="RefSeq" id="WP_312748928.1">
    <property type="nucleotide sequence ID" value="NZ_CP116968.1"/>
</dbReference>
<dbReference type="InterPro" id="IPR010921">
    <property type="entry name" value="Trp_repressor/repl_initiator"/>
</dbReference>
<dbReference type="Gene3D" id="1.10.10.60">
    <property type="entry name" value="Homeodomain-like"/>
    <property type="match status" value="1"/>
</dbReference>
<dbReference type="KEGG" id="nneo:PQG83_09875"/>
<evidence type="ECO:0000313" key="3">
    <source>
        <dbReference type="Proteomes" id="UP001302494"/>
    </source>
</evidence>